<evidence type="ECO:0000256" key="1">
    <source>
        <dbReference type="SAM" id="SignalP"/>
    </source>
</evidence>
<proteinExistence type="predicted"/>
<dbReference type="EMBL" id="CALNXI010000020">
    <property type="protein sequence ID" value="CAH3015156.1"/>
    <property type="molecule type" value="Genomic_DNA"/>
</dbReference>
<feature type="signal peptide" evidence="1">
    <location>
        <begin position="1"/>
        <end position="30"/>
    </location>
</feature>
<evidence type="ECO:0000313" key="2">
    <source>
        <dbReference type="EMBL" id="CAH3015156.1"/>
    </source>
</evidence>
<gene>
    <name evidence="2" type="ORF">PEVE_00013522</name>
</gene>
<feature type="chain" id="PRO_5045509901" evidence="1">
    <location>
        <begin position="31"/>
        <end position="103"/>
    </location>
</feature>
<evidence type="ECO:0000313" key="3">
    <source>
        <dbReference type="Proteomes" id="UP001159427"/>
    </source>
</evidence>
<sequence length="103" mass="10817">MATSMSQICLGHLNCVVLILTCGSSLVVQGCVTAADCSFRQVCCDNDCVDGSSCAGHDKHVHLTVLAEEFAPEEKAVVIESASMEVSVLGHPVRRTPTVIIAT</sequence>
<accession>A0ABN8LHU3</accession>
<organism evidence="2 3">
    <name type="scientific">Porites evermanni</name>
    <dbReference type="NCBI Taxonomy" id="104178"/>
    <lineage>
        <taxon>Eukaryota</taxon>
        <taxon>Metazoa</taxon>
        <taxon>Cnidaria</taxon>
        <taxon>Anthozoa</taxon>
        <taxon>Hexacorallia</taxon>
        <taxon>Scleractinia</taxon>
        <taxon>Fungiina</taxon>
        <taxon>Poritidae</taxon>
        <taxon>Porites</taxon>
    </lineage>
</organism>
<keyword evidence="1" id="KW-0732">Signal</keyword>
<name>A0ABN8LHU3_9CNID</name>
<comment type="caution">
    <text evidence="2">The sequence shown here is derived from an EMBL/GenBank/DDBJ whole genome shotgun (WGS) entry which is preliminary data.</text>
</comment>
<protein>
    <submittedName>
        <fullName evidence="2">Uncharacterized protein</fullName>
    </submittedName>
</protein>
<reference evidence="2 3" key="1">
    <citation type="submission" date="2022-05" db="EMBL/GenBank/DDBJ databases">
        <authorList>
            <consortium name="Genoscope - CEA"/>
            <person name="William W."/>
        </authorList>
    </citation>
    <scope>NUCLEOTIDE SEQUENCE [LARGE SCALE GENOMIC DNA]</scope>
</reference>
<dbReference type="Proteomes" id="UP001159427">
    <property type="component" value="Unassembled WGS sequence"/>
</dbReference>
<keyword evidence="3" id="KW-1185">Reference proteome</keyword>